<dbReference type="EMBL" id="JAVDUM010000008">
    <property type="protein sequence ID" value="MDR6867427.1"/>
    <property type="molecule type" value="Genomic_DNA"/>
</dbReference>
<dbReference type="RefSeq" id="WP_310020213.1">
    <property type="nucleotide sequence ID" value="NZ_JAVDUM010000008.1"/>
</dbReference>
<evidence type="ECO:0000256" key="1">
    <source>
        <dbReference type="ARBA" id="ARBA00022630"/>
    </source>
</evidence>
<feature type="domain" description="FAD/NAD(P)-binding" evidence="4">
    <location>
        <begin position="6"/>
        <end position="281"/>
    </location>
</feature>
<evidence type="ECO:0000313" key="6">
    <source>
        <dbReference type="Proteomes" id="UP001259347"/>
    </source>
</evidence>
<evidence type="ECO:0000313" key="5">
    <source>
        <dbReference type="EMBL" id="MDR6867427.1"/>
    </source>
</evidence>
<name>A0ABU1SEW3_9MICO</name>
<dbReference type="PRINTS" id="PR00368">
    <property type="entry name" value="FADPNR"/>
</dbReference>
<evidence type="ECO:0000259" key="4">
    <source>
        <dbReference type="Pfam" id="PF07992"/>
    </source>
</evidence>
<accession>A0ABU1SEW3</accession>
<gene>
    <name evidence="5" type="ORF">J2Y69_002030</name>
</gene>
<dbReference type="InterPro" id="IPR036188">
    <property type="entry name" value="FAD/NAD-bd_sf"/>
</dbReference>
<keyword evidence="2" id="KW-0560">Oxidoreductase</keyword>
<keyword evidence="6" id="KW-1185">Reference proteome</keyword>
<comment type="catalytic activity">
    <reaction evidence="3">
        <text>[thioredoxin]-dithiol + NADP(+) = [thioredoxin]-disulfide + NADPH + H(+)</text>
        <dbReference type="Rhea" id="RHEA:20345"/>
        <dbReference type="Rhea" id="RHEA-COMP:10698"/>
        <dbReference type="Rhea" id="RHEA-COMP:10700"/>
        <dbReference type="ChEBI" id="CHEBI:15378"/>
        <dbReference type="ChEBI" id="CHEBI:29950"/>
        <dbReference type="ChEBI" id="CHEBI:50058"/>
        <dbReference type="ChEBI" id="CHEBI:57783"/>
        <dbReference type="ChEBI" id="CHEBI:58349"/>
        <dbReference type="EC" id="1.8.1.9"/>
    </reaction>
</comment>
<evidence type="ECO:0000256" key="2">
    <source>
        <dbReference type="ARBA" id="ARBA00023002"/>
    </source>
</evidence>
<dbReference type="InterPro" id="IPR050097">
    <property type="entry name" value="Ferredoxin-NADP_redctase_2"/>
</dbReference>
<dbReference type="Gene3D" id="3.50.50.60">
    <property type="entry name" value="FAD/NAD(P)-binding domain"/>
    <property type="match status" value="2"/>
</dbReference>
<dbReference type="SUPFAM" id="SSF51905">
    <property type="entry name" value="FAD/NAD(P)-binding domain"/>
    <property type="match status" value="1"/>
</dbReference>
<dbReference type="Proteomes" id="UP001259347">
    <property type="component" value="Unassembled WGS sequence"/>
</dbReference>
<dbReference type="PANTHER" id="PTHR48105">
    <property type="entry name" value="THIOREDOXIN REDUCTASE 1-RELATED-RELATED"/>
    <property type="match status" value="1"/>
</dbReference>
<organism evidence="5 6">
    <name type="scientific">Microbacterium resistens</name>
    <dbReference type="NCBI Taxonomy" id="156977"/>
    <lineage>
        <taxon>Bacteria</taxon>
        <taxon>Bacillati</taxon>
        <taxon>Actinomycetota</taxon>
        <taxon>Actinomycetes</taxon>
        <taxon>Micrococcales</taxon>
        <taxon>Microbacteriaceae</taxon>
        <taxon>Microbacterium</taxon>
    </lineage>
</organism>
<sequence>MTPEQFDVAIIGGGAAGLSAALVLGRSRRSVVVIDAGAPRNGPASHMHGFLSRDGFSPADLLRLGREEVAAYGARLLPETATTARGNAEDGFTITVGDGTQIAARRIILATGVEDRLPTVPGAREAWGRFLLHCPYCHGHEVRDRPLAVFGGVPGAVAQALLIRQWSSELTYLTNGSTLTEEESRRLLARGIRVRDGRIVALLVDGDRFDGVRLDDGTTVSAEAVFIRPVARPRTDLIAALGGTPDPDGMAHIDPTGRTRVPGVWVTGNLVDPRAQVITAAGHANAVAMDVNADLVDEDVRAALLTLPTHDEDDRRTHP</sequence>
<dbReference type="InterPro" id="IPR023753">
    <property type="entry name" value="FAD/NAD-binding_dom"/>
</dbReference>
<evidence type="ECO:0000256" key="3">
    <source>
        <dbReference type="ARBA" id="ARBA00048132"/>
    </source>
</evidence>
<dbReference type="Pfam" id="PF07992">
    <property type="entry name" value="Pyr_redox_2"/>
    <property type="match status" value="1"/>
</dbReference>
<comment type="caution">
    <text evidence="5">The sequence shown here is derived from an EMBL/GenBank/DDBJ whole genome shotgun (WGS) entry which is preliminary data.</text>
</comment>
<protein>
    <submittedName>
        <fullName evidence="5">Thioredoxin reductase</fullName>
    </submittedName>
</protein>
<proteinExistence type="predicted"/>
<dbReference type="PRINTS" id="PR00469">
    <property type="entry name" value="PNDRDTASEII"/>
</dbReference>
<keyword evidence="1" id="KW-0285">Flavoprotein</keyword>
<reference evidence="5 6" key="1">
    <citation type="submission" date="2023-07" db="EMBL/GenBank/DDBJ databases">
        <title>Sorghum-associated microbial communities from plants grown in Nebraska, USA.</title>
        <authorList>
            <person name="Schachtman D."/>
        </authorList>
    </citation>
    <scope>NUCLEOTIDE SEQUENCE [LARGE SCALE GENOMIC DNA]</scope>
    <source>
        <strain evidence="5 6">2980</strain>
    </source>
</reference>